<evidence type="ECO:0000256" key="6">
    <source>
        <dbReference type="ARBA" id="ARBA00023065"/>
    </source>
</evidence>
<gene>
    <name evidence="9" type="ORF">TsocGM_01520</name>
</gene>
<keyword evidence="7" id="KW-0472">Membrane</keyword>
<evidence type="ECO:0008006" key="11">
    <source>
        <dbReference type="Google" id="ProtNLM"/>
    </source>
</evidence>
<evidence type="ECO:0000313" key="10">
    <source>
        <dbReference type="Proteomes" id="UP000280296"/>
    </source>
</evidence>
<keyword evidence="3" id="KW-1003">Cell membrane</keyword>
<evidence type="ECO:0000256" key="4">
    <source>
        <dbReference type="ARBA" id="ARBA00022692"/>
    </source>
</evidence>
<sequence length="300" mass="32949">MKLFSRPQIFWREACTLDGSATPYVFQRILIFGGFAAAVAFVDSATGHRPEIEVAVAPYEVAGAALGLLLVLRTNAGYERWWEARKLWGGIVNRCRHLAVAALSYGPEDREWRREAIARISAFPQAARRALRGEDGGTEAVGLLGLAQEERIRAAHNRPLAVAQGIGRHLRSARGRRGLDGFAFLAADRDLTALLDYFGGCERIQKTPLPRAYAILIRRFIVPFLATLPFALLPKIGLLTPLATMLIAYPILALDKIGDDLQDPFSPKNLNHLPLDAICRTIECDLLGLLTSEEARAGKG</sequence>
<evidence type="ECO:0000313" key="9">
    <source>
        <dbReference type="EMBL" id="RUL89479.1"/>
    </source>
</evidence>
<dbReference type="GO" id="GO:0005254">
    <property type="term" value="F:chloride channel activity"/>
    <property type="evidence" value="ECO:0007669"/>
    <property type="project" value="InterPro"/>
</dbReference>
<keyword evidence="4" id="KW-0812">Transmembrane</keyword>
<dbReference type="Pfam" id="PF25539">
    <property type="entry name" value="Bestrophin_2"/>
    <property type="match status" value="1"/>
</dbReference>
<dbReference type="OrthoDB" id="445589at2"/>
<dbReference type="PANTHER" id="PTHR33281:SF19">
    <property type="entry name" value="VOLTAGE-DEPENDENT ANION CHANNEL-FORMING PROTEIN YNEE"/>
    <property type="match status" value="1"/>
</dbReference>
<keyword evidence="5" id="KW-1133">Transmembrane helix</keyword>
<evidence type="ECO:0000256" key="7">
    <source>
        <dbReference type="ARBA" id="ARBA00023136"/>
    </source>
</evidence>
<proteinExistence type="inferred from homology"/>
<comment type="subcellular location">
    <subcellularLocation>
        <location evidence="1">Cell membrane</location>
        <topology evidence="1">Multi-pass membrane protein</topology>
    </subcellularLocation>
</comment>
<dbReference type="GO" id="GO:0005886">
    <property type="term" value="C:plasma membrane"/>
    <property type="evidence" value="ECO:0007669"/>
    <property type="project" value="UniProtKB-SubCell"/>
</dbReference>
<keyword evidence="6" id="KW-0406">Ion transport</keyword>
<keyword evidence="2" id="KW-0813">Transport</keyword>
<evidence type="ECO:0000256" key="8">
    <source>
        <dbReference type="ARBA" id="ARBA00034708"/>
    </source>
</evidence>
<dbReference type="InterPro" id="IPR044669">
    <property type="entry name" value="YneE/VCCN1/2-like"/>
</dbReference>
<dbReference type="RefSeq" id="WP_126723556.1">
    <property type="nucleotide sequence ID" value="NZ_RYZH01000002.1"/>
</dbReference>
<evidence type="ECO:0000256" key="5">
    <source>
        <dbReference type="ARBA" id="ARBA00022989"/>
    </source>
</evidence>
<dbReference type="EMBL" id="RYZH01000002">
    <property type="protein sequence ID" value="RUL89479.1"/>
    <property type="molecule type" value="Genomic_DNA"/>
</dbReference>
<organism evidence="9 10">
    <name type="scientific">Tautonia sociabilis</name>
    <dbReference type="NCBI Taxonomy" id="2080755"/>
    <lineage>
        <taxon>Bacteria</taxon>
        <taxon>Pseudomonadati</taxon>
        <taxon>Planctomycetota</taxon>
        <taxon>Planctomycetia</taxon>
        <taxon>Isosphaerales</taxon>
        <taxon>Isosphaeraceae</taxon>
        <taxon>Tautonia</taxon>
    </lineage>
</organism>
<name>A0A432MQF5_9BACT</name>
<protein>
    <recommendedName>
        <fullName evidence="11">Bestrophin</fullName>
    </recommendedName>
</protein>
<dbReference type="PANTHER" id="PTHR33281">
    <property type="entry name" value="UPF0187 PROTEIN YNEE"/>
    <property type="match status" value="1"/>
</dbReference>
<accession>A0A432MQF5</accession>
<comment type="caution">
    <text evidence="9">The sequence shown here is derived from an EMBL/GenBank/DDBJ whole genome shotgun (WGS) entry which is preliminary data.</text>
</comment>
<dbReference type="AlphaFoldDB" id="A0A432MQF5"/>
<evidence type="ECO:0000256" key="1">
    <source>
        <dbReference type="ARBA" id="ARBA00004651"/>
    </source>
</evidence>
<evidence type="ECO:0000256" key="2">
    <source>
        <dbReference type="ARBA" id="ARBA00022448"/>
    </source>
</evidence>
<keyword evidence="10" id="KW-1185">Reference proteome</keyword>
<evidence type="ECO:0000256" key="3">
    <source>
        <dbReference type="ARBA" id="ARBA00022475"/>
    </source>
</evidence>
<reference evidence="9 10" key="1">
    <citation type="submission" date="2018-12" db="EMBL/GenBank/DDBJ databases">
        <authorList>
            <person name="Toschakov S.V."/>
        </authorList>
    </citation>
    <scope>NUCLEOTIDE SEQUENCE [LARGE SCALE GENOMIC DNA]</scope>
    <source>
        <strain evidence="9 10">GM2012</strain>
    </source>
</reference>
<comment type="similarity">
    <text evidence="8">Belongs to the anion channel-forming bestrophin (TC 1.A.46) family.</text>
</comment>
<reference evidence="9 10" key="2">
    <citation type="submission" date="2019-01" db="EMBL/GenBank/DDBJ databases">
        <title>Tautonia sociabilis, a novel thermotolerant planctomycete of Isosphaeraceae family, isolated from a 4000 m deep subterranean habitat.</title>
        <authorList>
            <person name="Kovaleva O.L."/>
            <person name="Elcheninov A.G."/>
            <person name="Van Heerden E."/>
            <person name="Toshchakov S.V."/>
            <person name="Novikov A."/>
            <person name="Bonch-Osmolovskaya E.A."/>
            <person name="Kublanov I.V."/>
        </authorList>
    </citation>
    <scope>NUCLEOTIDE SEQUENCE [LARGE SCALE GENOMIC DNA]</scope>
    <source>
        <strain evidence="9 10">GM2012</strain>
    </source>
</reference>
<dbReference type="Proteomes" id="UP000280296">
    <property type="component" value="Unassembled WGS sequence"/>
</dbReference>